<dbReference type="Proteomes" id="UP000254794">
    <property type="component" value="Unassembled WGS sequence"/>
</dbReference>
<name>A0A378JMU2_9GAMM</name>
<evidence type="ECO:0000313" key="4">
    <source>
        <dbReference type="Proteomes" id="UP000254794"/>
    </source>
</evidence>
<dbReference type="GO" id="GO:0009002">
    <property type="term" value="F:serine-type D-Ala-D-Ala carboxypeptidase activity"/>
    <property type="evidence" value="ECO:0007669"/>
    <property type="project" value="UniProtKB-EC"/>
</dbReference>
<evidence type="ECO:0000256" key="1">
    <source>
        <dbReference type="SAM" id="SignalP"/>
    </source>
</evidence>
<sequence>MKRKAYALSLMMFYLITSEVRADNPSSKLPEPPIQQVINHYLNNAGKKEQITGIAASVLIPSQKGSLKGKIVNYFTGTIGWPPYTAPITKDNLFEIGSITKSFVAAIILQLEAEGKLSINDNLGKWLPQYSNWKDITIKQLLNMTSDIPNYSANVEFYKVAEKANFKKQWSASELLQWASPDKPIKNPKHHFNYSNSNYILASLIIEKITNKSFAEVLKTRILTPFQLANTFYPAGNDGEEIYKKLMPRMVHGYFYDKDKKKMIDATGNNLTWASAAGAIIADTTDVIRWVQILYHGELFDNGHRKNALTELMSVISTKTGQPIPTVSKDDPDGFGLGVVYVYDSKTENRYWSYKGSTLGYRVMYLFSPCNNITVAVALNNKAGEGEKNSPMGDAIKSLIIDIYQAVIKAYPNYACKN</sequence>
<dbReference type="SUPFAM" id="SSF56601">
    <property type="entry name" value="beta-lactamase/transpeptidase-like"/>
    <property type="match status" value="1"/>
</dbReference>
<dbReference type="InterPro" id="IPR050491">
    <property type="entry name" value="AmpC-like"/>
</dbReference>
<feature type="domain" description="Beta-lactamase-related" evidence="2">
    <location>
        <begin position="86"/>
        <end position="385"/>
    </location>
</feature>
<evidence type="ECO:0000313" key="3">
    <source>
        <dbReference type="EMBL" id="STX52565.1"/>
    </source>
</evidence>
<dbReference type="PANTHER" id="PTHR46825">
    <property type="entry name" value="D-ALANYL-D-ALANINE-CARBOXYPEPTIDASE/ENDOPEPTIDASE AMPH"/>
    <property type="match status" value="1"/>
</dbReference>
<dbReference type="AlphaFoldDB" id="A0A378JMU2"/>
<dbReference type="Pfam" id="PF00144">
    <property type="entry name" value="Beta-lactamase"/>
    <property type="match status" value="1"/>
</dbReference>
<gene>
    <name evidence="3" type="ORF">NCTC13316_02682</name>
</gene>
<evidence type="ECO:0000259" key="2">
    <source>
        <dbReference type="Pfam" id="PF00144"/>
    </source>
</evidence>
<dbReference type="OrthoDB" id="9799367at2"/>
<feature type="chain" id="PRO_5016904236" evidence="1">
    <location>
        <begin position="23"/>
        <end position="418"/>
    </location>
</feature>
<protein>
    <submittedName>
        <fullName evidence="3">D-alanyl-D-alanine carboxypeptidase</fullName>
        <ecNumber evidence="3">3.4.16.4</ecNumber>
    </submittedName>
</protein>
<keyword evidence="3" id="KW-0645">Protease</keyword>
<dbReference type="EMBL" id="UGOD01000001">
    <property type="protein sequence ID" value="STX52565.1"/>
    <property type="molecule type" value="Genomic_DNA"/>
</dbReference>
<proteinExistence type="predicted"/>
<dbReference type="PANTHER" id="PTHR46825:SF7">
    <property type="entry name" value="D-ALANYL-D-ALANINE CARBOXYPEPTIDASE"/>
    <property type="match status" value="1"/>
</dbReference>
<accession>A0A378JMU2</accession>
<dbReference type="InterPro" id="IPR012338">
    <property type="entry name" value="Beta-lactam/transpept-like"/>
</dbReference>
<feature type="signal peptide" evidence="1">
    <location>
        <begin position="1"/>
        <end position="22"/>
    </location>
</feature>
<reference evidence="3 4" key="1">
    <citation type="submission" date="2018-06" db="EMBL/GenBank/DDBJ databases">
        <authorList>
            <consortium name="Pathogen Informatics"/>
            <person name="Doyle S."/>
        </authorList>
    </citation>
    <scope>NUCLEOTIDE SEQUENCE [LARGE SCALE GENOMIC DNA]</scope>
    <source>
        <strain evidence="3 4">NCTC13316</strain>
    </source>
</reference>
<organism evidence="3 4">
    <name type="scientific">Legionella busanensis</name>
    <dbReference type="NCBI Taxonomy" id="190655"/>
    <lineage>
        <taxon>Bacteria</taxon>
        <taxon>Pseudomonadati</taxon>
        <taxon>Pseudomonadota</taxon>
        <taxon>Gammaproteobacteria</taxon>
        <taxon>Legionellales</taxon>
        <taxon>Legionellaceae</taxon>
        <taxon>Legionella</taxon>
    </lineage>
</organism>
<dbReference type="Gene3D" id="3.40.710.10">
    <property type="entry name" value="DD-peptidase/beta-lactamase superfamily"/>
    <property type="match status" value="1"/>
</dbReference>
<keyword evidence="3" id="KW-0121">Carboxypeptidase</keyword>
<keyword evidence="4" id="KW-1185">Reference proteome</keyword>
<dbReference type="EC" id="3.4.16.4" evidence="3"/>
<dbReference type="RefSeq" id="WP_115332115.1">
    <property type="nucleotide sequence ID" value="NZ_CAAAHP010000006.1"/>
</dbReference>
<keyword evidence="1" id="KW-0732">Signal</keyword>
<dbReference type="InterPro" id="IPR001466">
    <property type="entry name" value="Beta-lactam-related"/>
</dbReference>
<keyword evidence="3" id="KW-0378">Hydrolase</keyword>